<reference evidence="2" key="2">
    <citation type="submission" date="2021-09" db="EMBL/GenBank/DDBJ databases">
        <authorList>
            <person name="Gilroy R."/>
        </authorList>
    </citation>
    <scope>NUCLEOTIDE SEQUENCE</scope>
    <source>
        <strain evidence="2">316</strain>
    </source>
</reference>
<evidence type="ECO:0000256" key="1">
    <source>
        <dbReference type="SAM" id="MobiDB-lite"/>
    </source>
</evidence>
<gene>
    <name evidence="2" type="ORF">K8W01_20050</name>
</gene>
<proteinExistence type="predicted"/>
<organism evidence="2 3">
    <name type="scientific">Methylorubrum populi</name>
    <dbReference type="NCBI Taxonomy" id="223967"/>
    <lineage>
        <taxon>Bacteria</taxon>
        <taxon>Pseudomonadati</taxon>
        <taxon>Pseudomonadota</taxon>
        <taxon>Alphaproteobacteria</taxon>
        <taxon>Hyphomicrobiales</taxon>
        <taxon>Methylobacteriaceae</taxon>
        <taxon>Methylorubrum</taxon>
    </lineage>
</organism>
<accession>A0A921E6G6</accession>
<reference evidence="2" key="1">
    <citation type="journal article" date="2021" name="PeerJ">
        <title>Extensive microbial diversity within the chicken gut microbiome revealed by metagenomics and culture.</title>
        <authorList>
            <person name="Gilroy R."/>
            <person name="Ravi A."/>
            <person name="Getino M."/>
            <person name="Pursley I."/>
            <person name="Horton D.L."/>
            <person name="Alikhan N.F."/>
            <person name="Baker D."/>
            <person name="Gharbi K."/>
            <person name="Hall N."/>
            <person name="Watson M."/>
            <person name="Adriaenssens E.M."/>
            <person name="Foster-Nyarko E."/>
            <person name="Jarju S."/>
            <person name="Secka A."/>
            <person name="Antonio M."/>
            <person name="Oren A."/>
            <person name="Chaudhuri R.R."/>
            <person name="La Ragione R."/>
            <person name="Hildebrand F."/>
            <person name="Pallen M.J."/>
        </authorList>
    </citation>
    <scope>NUCLEOTIDE SEQUENCE</scope>
    <source>
        <strain evidence="2">316</strain>
    </source>
</reference>
<dbReference type="Proteomes" id="UP000742631">
    <property type="component" value="Unassembled WGS sequence"/>
</dbReference>
<feature type="region of interest" description="Disordered" evidence="1">
    <location>
        <begin position="56"/>
        <end position="75"/>
    </location>
</feature>
<dbReference type="EMBL" id="DYYG01000063">
    <property type="protein sequence ID" value="HJE25948.1"/>
    <property type="molecule type" value="Genomic_DNA"/>
</dbReference>
<evidence type="ECO:0000313" key="2">
    <source>
        <dbReference type="EMBL" id="HJE25948.1"/>
    </source>
</evidence>
<evidence type="ECO:0000313" key="3">
    <source>
        <dbReference type="Proteomes" id="UP000742631"/>
    </source>
</evidence>
<protein>
    <submittedName>
        <fullName evidence="2">Uncharacterized protein</fullName>
    </submittedName>
</protein>
<dbReference type="AlphaFoldDB" id="A0A921E6G6"/>
<comment type="caution">
    <text evidence="2">The sequence shown here is derived from an EMBL/GenBank/DDBJ whole genome shotgun (WGS) entry which is preliminary data.</text>
</comment>
<sequence length="126" mass="13548">MSVGSIGRIAEQAQQKAPELRALAPMQRIDRYRLHEAASTSSVEIDQGSIISPSIGQVFPKTGSEPPFHNYSNTSAENRSKSLCFCRKNSIDGGNDSATCLIDRTMNYGHVAPGSHGAGQRMSGPR</sequence>
<name>A0A921E6G6_9HYPH</name>